<comment type="caution">
    <text evidence="1">The sequence shown here is derived from an EMBL/GenBank/DDBJ whole genome shotgun (WGS) entry which is preliminary data.</text>
</comment>
<accession>A0A1L9QSR7</accession>
<keyword evidence="2" id="KW-1185">Reference proteome</keyword>
<gene>
    <name evidence="1" type="ORF">BI308_10330</name>
</gene>
<reference evidence="1" key="1">
    <citation type="submission" date="2016-10" db="EMBL/GenBank/DDBJ databases">
        <title>CRISPR-Cas defence system in Roseofilum reptotaenium: evidence of a bacteriophage-cyanobacterium arms race in the coral black band disease.</title>
        <authorList>
            <person name="Buerger P."/>
            <person name="Wood-Charlson E.M."/>
            <person name="Weynberg K.D."/>
            <person name="Willis B."/>
            <person name="Van Oppen M.J."/>
        </authorList>
    </citation>
    <scope>NUCLEOTIDE SEQUENCE [LARGE SCALE GENOMIC DNA]</scope>
    <source>
        <strain evidence="1">AO1-A</strain>
    </source>
</reference>
<evidence type="ECO:0000313" key="2">
    <source>
        <dbReference type="Proteomes" id="UP000183940"/>
    </source>
</evidence>
<dbReference type="EMBL" id="MLAW01000014">
    <property type="protein sequence ID" value="OJJ25708.1"/>
    <property type="molecule type" value="Genomic_DNA"/>
</dbReference>
<name>A0A1L9QSR7_9CYAN</name>
<protein>
    <submittedName>
        <fullName evidence="1">Uncharacterized protein</fullName>
    </submittedName>
</protein>
<evidence type="ECO:0000313" key="1">
    <source>
        <dbReference type="EMBL" id="OJJ25708.1"/>
    </source>
</evidence>
<sequence>MAGFGKHPLNCKVRGDRYGYKIYVTMRDSIPIPPVEIFLIMEANRRSTGVRIISEALLKR</sequence>
<proteinExistence type="predicted"/>
<dbReference type="AlphaFoldDB" id="A0A1L9QSR7"/>
<dbReference type="Proteomes" id="UP000183940">
    <property type="component" value="Unassembled WGS sequence"/>
</dbReference>
<organism evidence="1 2">
    <name type="scientific">Roseofilum reptotaenium AO1-A</name>
    <dbReference type="NCBI Taxonomy" id="1925591"/>
    <lineage>
        <taxon>Bacteria</taxon>
        <taxon>Bacillati</taxon>
        <taxon>Cyanobacteriota</taxon>
        <taxon>Cyanophyceae</taxon>
        <taxon>Desertifilales</taxon>
        <taxon>Desertifilaceae</taxon>
        <taxon>Roseofilum</taxon>
    </lineage>
</organism>
<dbReference type="STRING" id="1925591.BI308_10330"/>